<comment type="caution">
    <text evidence="1">The sequence shown here is derived from an EMBL/GenBank/DDBJ whole genome shotgun (WGS) entry which is preliminary data.</text>
</comment>
<evidence type="ECO:0000313" key="1">
    <source>
        <dbReference type="EMBL" id="GAO41734.1"/>
    </source>
</evidence>
<evidence type="ECO:0000313" key="2">
    <source>
        <dbReference type="Proteomes" id="UP000033121"/>
    </source>
</evidence>
<dbReference type="AlphaFoldDB" id="A0A0E9MVW4"/>
<dbReference type="EMBL" id="BBWV01000001">
    <property type="protein sequence ID" value="GAO41734.1"/>
    <property type="molecule type" value="Genomic_DNA"/>
</dbReference>
<dbReference type="RefSeq" id="WP_046367541.1">
    <property type="nucleotide sequence ID" value="NZ_BBWV01000001.1"/>
</dbReference>
<name>A0A0E9MVW4_9BACT</name>
<dbReference type="OrthoDB" id="1495718at2"/>
<keyword evidence="2" id="KW-1185">Reference proteome</keyword>
<accession>A0A0E9MVW4</accession>
<dbReference type="InterPro" id="IPR021428">
    <property type="entry name" value="DUF3078"/>
</dbReference>
<dbReference type="Pfam" id="PF11276">
    <property type="entry name" value="DUF3078"/>
    <property type="match status" value="1"/>
</dbReference>
<organism evidence="1 2">
    <name type="scientific">Flavihumibacter petaseus NBRC 106054</name>
    <dbReference type="NCBI Taxonomy" id="1220578"/>
    <lineage>
        <taxon>Bacteria</taxon>
        <taxon>Pseudomonadati</taxon>
        <taxon>Bacteroidota</taxon>
        <taxon>Chitinophagia</taxon>
        <taxon>Chitinophagales</taxon>
        <taxon>Chitinophagaceae</taxon>
        <taxon>Flavihumibacter</taxon>
    </lineage>
</organism>
<sequence>MRRQLKLLSCVVVLIVGVLELKAQDKVVGDMKAGAGKSGYDDTSYHYNAKGWRKGGIVSLSLAQGNSSNWAAGAEKSSFSVAGLATLFANKKKGDFFWNNSLDLSYAMQRTSSQGTRKTDDKIDFYSKVGKDISPTWAIAGVVNLRTQFSDGFDYDYLGKGLKRRTSGIFAPAYLLISPGIEWKPKPYFNVLFSPISARWVLVTNDPYSYYYEGGVDPDNLEPEKPLAALYGVNAARKVAFQAGAYLSASFNKEILKNVVYKSRLDLFSNYMKTHDPITDEKIAAKPKNVDVFWTNTIVMKINKWLGVTYNFDLIYDDDVKQFGPNMDSPGTQVRSLLGVGLATKL</sequence>
<dbReference type="STRING" id="1220578.FPE01S_01_07480"/>
<evidence type="ECO:0008006" key="3">
    <source>
        <dbReference type="Google" id="ProtNLM"/>
    </source>
</evidence>
<protein>
    <recommendedName>
        <fullName evidence="3">DUF3078 domain-containing protein</fullName>
    </recommendedName>
</protein>
<dbReference type="Proteomes" id="UP000033121">
    <property type="component" value="Unassembled WGS sequence"/>
</dbReference>
<proteinExistence type="predicted"/>
<gene>
    <name evidence="1" type="ORF">FPE01S_01_07480</name>
</gene>
<reference evidence="1 2" key="1">
    <citation type="submission" date="2015-04" db="EMBL/GenBank/DDBJ databases">
        <title>Whole genome shotgun sequence of Flavihumibacter petaseus NBRC 106054.</title>
        <authorList>
            <person name="Miyazawa S."/>
            <person name="Hosoyama A."/>
            <person name="Hashimoto M."/>
            <person name="Noguchi M."/>
            <person name="Tsuchikane K."/>
            <person name="Ohji S."/>
            <person name="Yamazoe A."/>
            <person name="Ichikawa N."/>
            <person name="Kimura A."/>
            <person name="Fujita N."/>
        </authorList>
    </citation>
    <scope>NUCLEOTIDE SEQUENCE [LARGE SCALE GENOMIC DNA]</scope>
    <source>
        <strain evidence="1 2">NBRC 106054</strain>
    </source>
</reference>